<gene>
    <name evidence="1" type="ORF">COLO4_32570</name>
</gene>
<keyword evidence="2" id="KW-1185">Reference proteome</keyword>
<evidence type="ECO:0000313" key="2">
    <source>
        <dbReference type="Proteomes" id="UP000187203"/>
    </source>
</evidence>
<proteinExistence type="predicted"/>
<sequence>MTNFSQQLKNDVIIQWSIKLLPFNFPIIIHEQSQNTAEELPKAQKARPQP</sequence>
<organism evidence="1 2">
    <name type="scientific">Corchorus olitorius</name>
    <dbReference type="NCBI Taxonomy" id="93759"/>
    <lineage>
        <taxon>Eukaryota</taxon>
        <taxon>Viridiplantae</taxon>
        <taxon>Streptophyta</taxon>
        <taxon>Embryophyta</taxon>
        <taxon>Tracheophyta</taxon>
        <taxon>Spermatophyta</taxon>
        <taxon>Magnoliopsida</taxon>
        <taxon>eudicotyledons</taxon>
        <taxon>Gunneridae</taxon>
        <taxon>Pentapetalae</taxon>
        <taxon>rosids</taxon>
        <taxon>malvids</taxon>
        <taxon>Malvales</taxon>
        <taxon>Malvaceae</taxon>
        <taxon>Grewioideae</taxon>
        <taxon>Apeibeae</taxon>
        <taxon>Corchorus</taxon>
    </lineage>
</organism>
<dbReference type="EMBL" id="AWUE01021134">
    <property type="protein sequence ID" value="OMO63310.1"/>
    <property type="molecule type" value="Genomic_DNA"/>
</dbReference>
<dbReference type="AlphaFoldDB" id="A0A1R3GZ94"/>
<name>A0A1R3GZ94_9ROSI</name>
<evidence type="ECO:0000313" key="1">
    <source>
        <dbReference type="EMBL" id="OMO63310.1"/>
    </source>
</evidence>
<comment type="caution">
    <text evidence="1">The sequence shown here is derived from an EMBL/GenBank/DDBJ whole genome shotgun (WGS) entry which is preliminary data.</text>
</comment>
<reference evidence="2" key="1">
    <citation type="submission" date="2013-09" db="EMBL/GenBank/DDBJ databases">
        <title>Corchorus olitorius genome sequencing.</title>
        <authorList>
            <person name="Alam M."/>
            <person name="Haque M.S."/>
            <person name="Islam M.S."/>
            <person name="Emdad E.M."/>
            <person name="Islam M.M."/>
            <person name="Ahmed B."/>
            <person name="Halim A."/>
            <person name="Hossen Q.M.M."/>
            <person name="Hossain M.Z."/>
            <person name="Ahmed R."/>
            <person name="Khan M.M."/>
            <person name="Islam R."/>
            <person name="Rashid M.M."/>
            <person name="Khan S.A."/>
            <person name="Rahman M.S."/>
            <person name="Alam M."/>
            <person name="Yahiya A.S."/>
            <person name="Khan M.S."/>
            <person name="Azam M.S."/>
            <person name="Haque T."/>
            <person name="Lashkar M.Z.H."/>
            <person name="Akhand A.I."/>
            <person name="Morshed G."/>
            <person name="Roy S."/>
            <person name="Uddin K.S."/>
            <person name="Rabeya T."/>
            <person name="Hossain A.S."/>
            <person name="Chowdhury A."/>
            <person name="Snigdha A.R."/>
            <person name="Mortoza M.S."/>
            <person name="Matin S.A."/>
            <person name="Hoque S.M.E."/>
            <person name="Islam M.K."/>
            <person name="Roy D.K."/>
            <person name="Haider R."/>
            <person name="Moosa M.M."/>
            <person name="Elias S.M."/>
            <person name="Hasan A.M."/>
            <person name="Jahan S."/>
            <person name="Shafiuddin M."/>
            <person name="Mahmood N."/>
            <person name="Shommy N.S."/>
        </authorList>
    </citation>
    <scope>NUCLEOTIDE SEQUENCE [LARGE SCALE GENOMIC DNA]</scope>
    <source>
        <strain evidence="2">cv. O-4</strain>
    </source>
</reference>
<accession>A0A1R3GZ94</accession>
<protein>
    <submittedName>
        <fullName evidence="1">Uncharacterized protein</fullName>
    </submittedName>
</protein>
<dbReference type="Proteomes" id="UP000187203">
    <property type="component" value="Unassembled WGS sequence"/>
</dbReference>